<reference evidence="2" key="1">
    <citation type="journal article" date="2020" name="Phytopathology">
        <title>Genome sequence and comparative analysis of Colletotrichum gloeosporioides isolated from Liriodendron leaves.</title>
        <authorList>
            <person name="Fu F.F."/>
            <person name="Hao Z."/>
            <person name="Wang P."/>
            <person name="Lu Y."/>
            <person name="Xue L.J."/>
            <person name="Wei G."/>
            <person name="Tian Y."/>
            <person name="Baishi H."/>
            <person name="Xu H."/>
            <person name="Shi J."/>
            <person name="Cheng T."/>
            <person name="Wang G."/>
            <person name="Yi Y."/>
            <person name="Chen J."/>
        </authorList>
    </citation>
    <scope>NUCLEOTIDE SEQUENCE</scope>
    <source>
        <strain evidence="2">Lc1</strain>
    </source>
</reference>
<organism evidence="2 3">
    <name type="scientific">Colletotrichum gloeosporioides</name>
    <name type="common">Anthracnose fungus</name>
    <name type="synonym">Glomerella cingulata</name>
    <dbReference type="NCBI Taxonomy" id="474922"/>
    <lineage>
        <taxon>Eukaryota</taxon>
        <taxon>Fungi</taxon>
        <taxon>Dikarya</taxon>
        <taxon>Ascomycota</taxon>
        <taxon>Pezizomycotina</taxon>
        <taxon>Sordariomycetes</taxon>
        <taxon>Hypocreomycetidae</taxon>
        <taxon>Glomerellales</taxon>
        <taxon>Glomerellaceae</taxon>
        <taxon>Colletotrichum</taxon>
        <taxon>Colletotrichum gloeosporioides species complex</taxon>
    </lineage>
</organism>
<proteinExistence type="predicted"/>
<keyword evidence="3" id="KW-1185">Reference proteome</keyword>
<name>A0A8H4FQC2_COLGL</name>
<dbReference type="GeneID" id="69020826"/>
<accession>A0A8H4FQC2</accession>
<dbReference type="EMBL" id="WVTB01000011">
    <property type="protein sequence ID" value="KAF3810471.1"/>
    <property type="molecule type" value="Genomic_DNA"/>
</dbReference>
<sequence length="80" mass="9101">MPKQVEEDVSPWSNNGKDAWMGAKTADYEDIFEGELFQPQPSTTRLGPTPAWLREANEILGIEEDDPFSTLYDEHLGIQF</sequence>
<feature type="region of interest" description="Disordered" evidence="1">
    <location>
        <begin position="1"/>
        <end position="20"/>
    </location>
</feature>
<dbReference type="AlphaFoldDB" id="A0A8H4FQC2"/>
<evidence type="ECO:0000256" key="1">
    <source>
        <dbReference type="SAM" id="MobiDB-lite"/>
    </source>
</evidence>
<protein>
    <submittedName>
        <fullName evidence="2">Uncharacterized protein</fullName>
    </submittedName>
</protein>
<reference evidence="2" key="2">
    <citation type="submission" date="2020-03" db="EMBL/GenBank/DDBJ databases">
        <authorList>
            <person name="Fu F.-F."/>
            <person name="Chen J."/>
        </authorList>
    </citation>
    <scope>NUCLEOTIDE SEQUENCE</scope>
    <source>
        <strain evidence="2">Lc1</strain>
    </source>
</reference>
<dbReference type="RefSeq" id="XP_045269630.1">
    <property type="nucleotide sequence ID" value="XM_045413559.1"/>
</dbReference>
<evidence type="ECO:0000313" key="3">
    <source>
        <dbReference type="Proteomes" id="UP000613401"/>
    </source>
</evidence>
<evidence type="ECO:0000313" key="2">
    <source>
        <dbReference type="EMBL" id="KAF3810471.1"/>
    </source>
</evidence>
<dbReference type="Proteomes" id="UP000613401">
    <property type="component" value="Unassembled WGS sequence"/>
</dbReference>
<comment type="caution">
    <text evidence="2">The sequence shown here is derived from an EMBL/GenBank/DDBJ whole genome shotgun (WGS) entry which is preliminary data.</text>
</comment>
<gene>
    <name evidence="2" type="ORF">GCG54_00013710</name>
</gene>